<evidence type="ECO:0000256" key="3">
    <source>
        <dbReference type="ARBA" id="ARBA00022833"/>
    </source>
</evidence>
<keyword evidence="3" id="KW-0862">Zinc</keyword>
<keyword evidence="1" id="KW-0479">Metal-binding</keyword>
<reference evidence="6" key="2">
    <citation type="submission" date="2025-09" db="UniProtKB">
        <authorList>
            <consortium name="Ensembl"/>
        </authorList>
    </citation>
    <scope>IDENTIFICATION</scope>
</reference>
<dbReference type="Proteomes" id="UP000694680">
    <property type="component" value="Unassembled WGS sequence"/>
</dbReference>
<dbReference type="AlphaFoldDB" id="A0A8C5HJ28"/>
<dbReference type="GO" id="GO:0008270">
    <property type="term" value="F:zinc ion binding"/>
    <property type="evidence" value="ECO:0007669"/>
    <property type="project" value="UniProtKB-KW"/>
</dbReference>
<dbReference type="SMART" id="SM00449">
    <property type="entry name" value="SPRY"/>
    <property type="match status" value="1"/>
</dbReference>
<dbReference type="InterPro" id="IPR006574">
    <property type="entry name" value="PRY"/>
</dbReference>
<evidence type="ECO:0000259" key="5">
    <source>
        <dbReference type="PROSITE" id="PS50188"/>
    </source>
</evidence>
<dbReference type="PANTHER" id="PTHR25465:SF5">
    <property type="entry name" value="E3 UBIQUITIN_ISG15 LIGASE TRIM25-RELATED"/>
    <property type="match status" value="1"/>
</dbReference>
<organism evidence="6 7">
    <name type="scientific">Gouania willdenowi</name>
    <name type="common">Blunt-snouted clingfish</name>
    <name type="synonym">Lepadogaster willdenowi</name>
    <dbReference type="NCBI Taxonomy" id="441366"/>
    <lineage>
        <taxon>Eukaryota</taxon>
        <taxon>Metazoa</taxon>
        <taxon>Chordata</taxon>
        <taxon>Craniata</taxon>
        <taxon>Vertebrata</taxon>
        <taxon>Euteleostomi</taxon>
        <taxon>Actinopterygii</taxon>
        <taxon>Neopterygii</taxon>
        <taxon>Teleostei</taxon>
        <taxon>Neoteleostei</taxon>
        <taxon>Acanthomorphata</taxon>
        <taxon>Ovalentaria</taxon>
        <taxon>Blenniimorphae</taxon>
        <taxon>Blenniiformes</taxon>
        <taxon>Gobiesocoidei</taxon>
        <taxon>Gobiesocidae</taxon>
        <taxon>Gobiesocinae</taxon>
        <taxon>Gouania</taxon>
    </lineage>
</organism>
<evidence type="ECO:0000256" key="4">
    <source>
        <dbReference type="SAM" id="Coils"/>
    </source>
</evidence>
<accession>A0A8C5HJ28</accession>
<dbReference type="Gene3D" id="2.60.120.920">
    <property type="match status" value="1"/>
</dbReference>
<dbReference type="InterPro" id="IPR003877">
    <property type="entry name" value="SPRY_dom"/>
</dbReference>
<dbReference type="InterPro" id="IPR003879">
    <property type="entry name" value="Butyrophylin_SPRY"/>
</dbReference>
<evidence type="ECO:0000313" key="7">
    <source>
        <dbReference type="Proteomes" id="UP000694680"/>
    </source>
</evidence>
<dbReference type="Pfam" id="PF13765">
    <property type="entry name" value="PRY"/>
    <property type="match status" value="1"/>
</dbReference>
<dbReference type="PRINTS" id="PR01407">
    <property type="entry name" value="BUTYPHLNCDUF"/>
</dbReference>
<sequence length="310" mass="35787">MRCLEKQSREVKEKIREEEKHVLSRAENHLKKIQSEIQTLQRTSESEEQKFEELQFSTKKEKIDEKENMDELLYVMYESLRAALSDVKESLKLEDQRISHKVSSLKEYDMNTSEKIKATDRDRLDMEPRTRADFLHYYNNITLDLHTANCYVSLSEDLKEATTLSEPQSYSDRPERFTNWAQVLGRAGLAGRCYWEVEWFGSVCVGVCYRSMRRTGGGGDSKLGHNRRSWSLDCSDSSCSFHHHKLSVSVSSCSSKLGLYLDFRAGTLSFYDVCSSMKLLHKVQTSFTQPLYPAFWVGLGSTLQLCSLSM</sequence>
<evidence type="ECO:0000313" key="6">
    <source>
        <dbReference type="Ensembl" id="ENSGWIP00000045582.1"/>
    </source>
</evidence>
<dbReference type="Ensembl" id="ENSGWIT00000049366.1">
    <property type="protein sequence ID" value="ENSGWIP00000045582.1"/>
    <property type="gene ID" value="ENSGWIG00000022580.1"/>
</dbReference>
<dbReference type="SUPFAM" id="SSF49899">
    <property type="entry name" value="Concanavalin A-like lectins/glucanases"/>
    <property type="match status" value="1"/>
</dbReference>
<dbReference type="SMART" id="SM00589">
    <property type="entry name" value="PRY"/>
    <property type="match status" value="1"/>
</dbReference>
<dbReference type="Pfam" id="PF00622">
    <property type="entry name" value="SPRY"/>
    <property type="match status" value="1"/>
</dbReference>
<keyword evidence="2" id="KW-0863">Zinc-finger</keyword>
<evidence type="ECO:0000256" key="1">
    <source>
        <dbReference type="ARBA" id="ARBA00022723"/>
    </source>
</evidence>
<dbReference type="InterPro" id="IPR043136">
    <property type="entry name" value="B30.2/SPRY_sf"/>
</dbReference>
<gene>
    <name evidence="6" type="primary">LOC114458469</name>
</gene>
<feature type="domain" description="B30.2/SPRY" evidence="5">
    <location>
        <begin position="121"/>
        <end position="310"/>
    </location>
</feature>
<reference evidence="6" key="1">
    <citation type="submission" date="2025-08" db="UniProtKB">
        <authorList>
            <consortium name="Ensembl"/>
        </authorList>
    </citation>
    <scope>IDENTIFICATION</scope>
</reference>
<name>A0A8C5HJ28_GOUWI</name>
<dbReference type="PROSITE" id="PS50188">
    <property type="entry name" value="B302_SPRY"/>
    <property type="match status" value="1"/>
</dbReference>
<dbReference type="InterPro" id="IPR051051">
    <property type="entry name" value="E3_ubiq-ligase_TRIM/RNF"/>
</dbReference>
<protein>
    <submittedName>
        <fullName evidence="6">E3 ubiquitin/ISG15 ligase TRIM25-like</fullName>
    </submittedName>
</protein>
<dbReference type="InterPro" id="IPR001870">
    <property type="entry name" value="B30.2/SPRY"/>
</dbReference>
<dbReference type="GO" id="GO:0005737">
    <property type="term" value="C:cytoplasm"/>
    <property type="evidence" value="ECO:0007669"/>
    <property type="project" value="UniProtKB-ARBA"/>
</dbReference>
<keyword evidence="4" id="KW-0175">Coiled coil</keyword>
<feature type="coiled-coil region" evidence="4">
    <location>
        <begin position="1"/>
        <end position="50"/>
    </location>
</feature>
<dbReference type="InterPro" id="IPR013320">
    <property type="entry name" value="ConA-like_dom_sf"/>
</dbReference>
<proteinExistence type="predicted"/>
<dbReference type="PANTHER" id="PTHR25465">
    <property type="entry name" value="B-BOX DOMAIN CONTAINING"/>
    <property type="match status" value="1"/>
</dbReference>
<keyword evidence="7" id="KW-1185">Reference proteome</keyword>
<evidence type="ECO:0000256" key="2">
    <source>
        <dbReference type="ARBA" id="ARBA00022771"/>
    </source>
</evidence>